<evidence type="ECO:0000313" key="1">
    <source>
        <dbReference type="EMBL" id="RZC31763.1"/>
    </source>
</evidence>
<evidence type="ECO:0008006" key="3">
    <source>
        <dbReference type="Google" id="ProtNLM"/>
    </source>
</evidence>
<feature type="non-terminal residue" evidence="1">
    <location>
        <position position="1"/>
    </location>
</feature>
<name>A0A482VGF9_ASBVE</name>
<dbReference type="GO" id="GO:0003677">
    <property type="term" value="F:DNA binding"/>
    <property type="evidence" value="ECO:0007669"/>
    <property type="project" value="InterPro"/>
</dbReference>
<proteinExistence type="predicted"/>
<reference evidence="1 2" key="1">
    <citation type="submission" date="2017-03" db="EMBL/GenBank/DDBJ databases">
        <title>Genome of the blue death feigning beetle - Asbolus verrucosus.</title>
        <authorList>
            <person name="Rider S.D."/>
        </authorList>
    </citation>
    <scope>NUCLEOTIDE SEQUENCE [LARGE SCALE GENOMIC DNA]</scope>
    <source>
        <strain evidence="1">Butters</strain>
        <tissue evidence="1">Head and leg muscle</tissue>
    </source>
</reference>
<dbReference type="AlphaFoldDB" id="A0A482VGF9"/>
<protein>
    <recommendedName>
        <fullName evidence="3">Phage integrase domain containing protein</fullName>
    </recommendedName>
</protein>
<dbReference type="SUPFAM" id="SSF56349">
    <property type="entry name" value="DNA breaking-rejoining enzymes"/>
    <property type="match status" value="1"/>
</dbReference>
<gene>
    <name evidence="1" type="ORF">BDFB_003522</name>
</gene>
<dbReference type="InterPro" id="IPR011010">
    <property type="entry name" value="DNA_brk_join_enz"/>
</dbReference>
<dbReference type="Proteomes" id="UP000292052">
    <property type="component" value="Unassembled WGS sequence"/>
</dbReference>
<dbReference type="OrthoDB" id="6769323at2759"/>
<dbReference type="EMBL" id="QDEB01102761">
    <property type="protein sequence ID" value="RZC31763.1"/>
    <property type="molecule type" value="Genomic_DNA"/>
</dbReference>
<accession>A0A482VGF9</accession>
<dbReference type="STRING" id="1661398.A0A482VGF9"/>
<organism evidence="1 2">
    <name type="scientific">Asbolus verrucosus</name>
    <name type="common">Desert ironclad beetle</name>
    <dbReference type="NCBI Taxonomy" id="1661398"/>
    <lineage>
        <taxon>Eukaryota</taxon>
        <taxon>Metazoa</taxon>
        <taxon>Ecdysozoa</taxon>
        <taxon>Arthropoda</taxon>
        <taxon>Hexapoda</taxon>
        <taxon>Insecta</taxon>
        <taxon>Pterygota</taxon>
        <taxon>Neoptera</taxon>
        <taxon>Endopterygota</taxon>
        <taxon>Coleoptera</taxon>
        <taxon>Polyphaga</taxon>
        <taxon>Cucujiformia</taxon>
        <taxon>Tenebrionidae</taxon>
        <taxon>Pimeliinae</taxon>
        <taxon>Asbolus</taxon>
    </lineage>
</organism>
<comment type="caution">
    <text evidence="1">The sequence shown here is derived from an EMBL/GenBank/DDBJ whole genome shotgun (WGS) entry which is preliminary data.</text>
</comment>
<sequence>KYKKAYKEFESWCLEKRVKDVNEEVLLAYFEQKSKILKGSTLWSIYSMLRATLNVNKKIEIKNYPSLIAFIKRKSVGQISKKSSVFTRSEVERFLKEADNNAYLLMKVVLIVGISGACRGGELTFLDVKNVKDMESFFLIEILDTKTHIRRE</sequence>
<feature type="non-terminal residue" evidence="1">
    <location>
        <position position="152"/>
    </location>
</feature>
<evidence type="ECO:0000313" key="2">
    <source>
        <dbReference type="Proteomes" id="UP000292052"/>
    </source>
</evidence>
<keyword evidence="2" id="KW-1185">Reference proteome</keyword>